<sequence length="87" mass="9689">MTDPNRLGTTLHCLPSLLTDLSQSDFTFSDGKVKPRLSLIWLVTPRWRRLPLSTKVSFTRIHMGHSSGPAPWMPSISAILSSNPAEM</sequence>
<dbReference type="Proteomes" id="UP000053593">
    <property type="component" value="Unassembled WGS sequence"/>
</dbReference>
<name>A0A0D0BH24_9AGAR</name>
<evidence type="ECO:0000313" key="2">
    <source>
        <dbReference type="Proteomes" id="UP000053593"/>
    </source>
</evidence>
<reference evidence="1 2" key="1">
    <citation type="submission" date="2014-04" db="EMBL/GenBank/DDBJ databases">
        <title>Evolutionary Origins and Diversification of the Mycorrhizal Mutualists.</title>
        <authorList>
            <consortium name="DOE Joint Genome Institute"/>
            <consortium name="Mycorrhizal Genomics Consortium"/>
            <person name="Kohler A."/>
            <person name="Kuo A."/>
            <person name="Nagy L.G."/>
            <person name="Floudas D."/>
            <person name="Copeland A."/>
            <person name="Barry K.W."/>
            <person name="Cichocki N."/>
            <person name="Veneault-Fourrey C."/>
            <person name="LaButti K."/>
            <person name="Lindquist E.A."/>
            <person name="Lipzen A."/>
            <person name="Lundell T."/>
            <person name="Morin E."/>
            <person name="Murat C."/>
            <person name="Riley R."/>
            <person name="Ohm R."/>
            <person name="Sun H."/>
            <person name="Tunlid A."/>
            <person name="Henrissat B."/>
            <person name="Grigoriev I.V."/>
            <person name="Hibbett D.S."/>
            <person name="Martin F."/>
        </authorList>
    </citation>
    <scope>NUCLEOTIDE SEQUENCE [LARGE SCALE GENOMIC DNA]</scope>
    <source>
        <strain evidence="1 2">FD-317 M1</strain>
    </source>
</reference>
<accession>A0A0D0BH24</accession>
<organism evidence="1 2">
    <name type="scientific">Collybiopsis luxurians FD-317 M1</name>
    <dbReference type="NCBI Taxonomy" id="944289"/>
    <lineage>
        <taxon>Eukaryota</taxon>
        <taxon>Fungi</taxon>
        <taxon>Dikarya</taxon>
        <taxon>Basidiomycota</taxon>
        <taxon>Agaricomycotina</taxon>
        <taxon>Agaricomycetes</taxon>
        <taxon>Agaricomycetidae</taxon>
        <taxon>Agaricales</taxon>
        <taxon>Marasmiineae</taxon>
        <taxon>Omphalotaceae</taxon>
        <taxon>Collybiopsis</taxon>
        <taxon>Collybiopsis luxurians</taxon>
    </lineage>
</organism>
<dbReference type="EMBL" id="KN834764">
    <property type="protein sequence ID" value="KIK63280.1"/>
    <property type="molecule type" value="Genomic_DNA"/>
</dbReference>
<dbReference type="AlphaFoldDB" id="A0A0D0BH24"/>
<protein>
    <submittedName>
        <fullName evidence="1">Uncharacterized protein</fullName>
    </submittedName>
</protein>
<proteinExistence type="predicted"/>
<feature type="non-terminal residue" evidence="1">
    <location>
        <position position="1"/>
    </location>
</feature>
<gene>
    <name evidence="1" type="ORF">GYMLUDRAFT_40986</name>
</gene>
<evidence type="ECO:0000313" key="1">
    <source>
        <dbReference type="EMBL" id="KIK63280.1"/>
    </source>
</evidence>
<dbReference type="HOGENOM" id="CLU_2483586_0_0_1"/>
<keyword evidence="2" id="KW-1185">Reference proteome</keyword>